<dbReference type="GO" id="GO:0005102">
    <property type="term" value="F:signaling receptor binding"/>
    <property type="evidence" value="ECO:0007669"/>
    <property type="project" value="TreeGrafter"/>
</dbReference>
<evidence type="ECO:0000256" key="1">
    <source>
        <dbReference type="ARBA" id="ARBA00005443"/>
    </source>
</evidence>
<evidence type="ECO:0000313" key="10">
    <source>
        <dbReference type="EMBL" id="KAK5081149.1"/>
    </source>
</evidence>
<dbReference type="PANTHER" id="PTHR23058">
    <property type="entry name" value="PEROXISOMAL MEMBRANE PROTEIN PEX14"/>
    <property type="match status" value="1"/>
</dbReference>
<keyword evidence="7" id="KW-0813">Transport</keyword>
<evidence type="ECO:0000259" key="9">
    <source>
        <dbReference type="Pfam" id="PF04695"/>
    </source>
</evidence>
<keyword evidence="7" id="KW-0472">Membrane</keyword>
<feature type="domain" description="Peroxisome membrane anchor protein Pex14p N-terminal" evidence="9">
    <location>
        <begin position="37"/>
        <end position="80"/>
    </location>
</feature>
<proteinExistence type="inferred from homology"/>
<dbReference type="Pfam" id="PF04695">
    <property type="entry name" value="Pex14_N"/>
    <property type="match status" value="1"/>
</dbReference>
<evidence type="ECO:0000256" key="4">
    <source>
        <dbReference type="ARBA" id="ARBA00029502"/>
    </source>
</evidence>
<evidence type="ECO:0000256" key="5">
    <source>
        <dbReference type="ARBA" id="ARBA00029691"/>
    </source>
</evidence>
<protein>
    <recommendedName>
        <fullName evidence="4 7">Peroxisomal membrane protein PEX14</fullName>
    </recommendedName>
    <alternativeName>
        <fullName evidence="5 7">Peroxin-14</fullName>
    </alternativeName>
</protein>
<evidence type="ECO:0000313" key="11">
    <source>
        <dbReference type="Proteomes" id="UP001309876"/>
    </source>
</evidence>
<keyword evidence="11" id="KW-1185">Reference proteome</keyword>
<evidence type="ECO:0000256" key="3">
    <source>
        <dbReference type="ARBA" id="ARBA00023140"/>
    </source>
</evidence>
<dbReference type="PANTHER" id="PTHR23058:SF5">
    <property type="entry name" value="PEROXISOMAL MEMBRANE PROTEIN PEX14"/>
    <property type="match status" value="1"/>
</dbReference>
<keyword evidence="2" id="KW-0811">Translocation</keyword>
<dbReference type="AlphaFoldDB" id="A0AAN7SUQ2"/>
<dbReference type="InterPro" id="IPR006785">
    <property type="entry name" value="Pex14_N"/>
</dbReference>
<keyword evidence="3 7" id="KW-0576">Peroxisome</keyword>
<dbReference type="GO" id="GO:0005778">
    <property type="term" value="C:peroxisomal membrane"/>
    <property type="evidence" value="ECO:0007669"/>
    <property type="project" value="UniProtKB-SubCell"/>
</dbReference>
<comment type="function">
    <text evidence="7">Component of the PEX13-PEX14 docking complex, a translocon channel that specifically mediates the import of peroxisomal cargo proteins bound to PEX5 receptor. The PEX13-PEX14 docking complex forms a large import pore which can be opened to a diameter of about 9 nm. Mechanistically, PEX5 receptor along with cargo proteins associates with the PEX14 subunit of the PEX13-PEX14 docking complex in the cytosol, leading to the insertion of the receptor into the organelle membrane with the concomitant translocation of the cargo into the peroxisome matrix.</text>
</comment>
<comment type="subcellular location">
    <subcellularLocation>
        <location evidence="6 7">Peroxisome membrane</location>
    </subcellularLocation>
</comment>
<dbReference type="InterPro" id="IPR036388">
    <property type="entry name" value="WH-like_DNA-bd_sf"/>
</dbReference>
<dbReference type="Gene3D" id="1.10.10.10">
    <property type="entry name" value="Winged helix-like DNA-binding domain superfamily/Winged helix DNA-binding domain"/>
    <property type="match status" value="1"/>
</dbReference>
<gene>
    <name evidence="10" type="ORF">LTR05_007943</name>
</gene>
<dbReference type="EMBL" id="JAVRRJ010000010">
    <property type="protein sequence ID" value="KAK5081149.1"/>
    <property type="molecule type" value="Genomic_DNA"/>
</dbReference>
<dbReference type="InterPro" id="IPR025655">
    <property type="entry name" value="PEX14"/>
</dbReference>
<organism evidence="10 11">
    <name type="scientific">Lithohypha guttulata</name>
    <dbReference type="NCBI Taxonomy" id="1690604"/>
    <lineage>
        <taxon>Eukaryota</taxon>
        <taxon>Fungi</taxon>
        <taxon>Dikarya</taxon>
        <taxon>Ascomycota</taxon>
        <taxon>Pezizomycotina</taxon>
        <taxon>Eurotiomycetes</taxon>
        <taxon>Chaetothyriomycetidae</taxon>
        <taxon>Chaetothyriales</taxon>
        <taxon>Trichomeriaceae</taxon>
        <taxon>Lithohypha</taxon>
    </lineage>
</organism>
<comment type="caution">
    <text evidence="10">The sequence shown here is derived from an EMBL/GenBank/DDBJ whole genome shotgun (WGS) entry which is preliminary data.</text>
</comment>
<dbReference type="GO" id="GO:1990429">
    <property type="term" value="C:peroxisomal importomer complex"/>
    <property type="evidence" value="ECO:0007669"/>
    <property type="project" value="TreeGrafter"/>
</dbReference>
<sequence>MSDEKKATIPAWQQAASHSDAPQQAADSTTQDEKPSPELLDVARHFLNEDEIRDASREDKVEFLKEKGLPADAIDQLLSEGQDWASELKTVHDTTQGKRDVQETPTLALRSIVNSTTTSTTISEPKRDVPPIITYPEFLVKPQKPPPLVTVERLVHAGYAIAGVSALTWAASKYIIEPMLQTLTEARHDFASTTLDDLEKFNDKLEGLVSHVPYIATSAVKKLQDREDDDVESLDSDPTELFHRDIATQTTPGLSRSSSEVELSRPTLDSTIAQSQRLSGLAYAIRSLVDSMEHSSNNEKYLQKTLEDFQGKLDTMESSYSMLTNNYYSTYSSANGDAKKSDKKEQEATKFKQEIRALKGAFLSSRNFPTAPRTNATVTAGGHGSSYPSSIDINDPYSVPTSDTIYAFTQEYLKHLA</sequence>
<comment type="similarity">
    <text evidence="1 7">Belongs to the peroxin-14 family.</text>
</comment>
<reference evidence="10 11" key="1">
    <citation type="submission" date="2023-08" db="EMBL/GenBank/DDBJ databases">
        <title>Black Yeasts Isolated from many extreme environments.</title>
        <authorList>
            <person name="Coleine C."/>
            <person name="Stajich J.E."/>
            <person name="Selbmann L."/>
        </authorList>
    </citation>
    <scope>NUCLEOTIDE SEQUENCE [LARGE SCALE GENOMIC DNA]</scope>
    <source>
        <strain evidence="10 11">CCFEE 5910</strain>
    </source>
</reference>
<feature type="compositionally biased region" description="Polar residues" evidence="8">
    <location>
        <begin position="14"/>
        <end position="29"/>
    </location>
</feature>
<feature type="region of interest" description="Disordered" evidence="8">
    <location>
        <begin position="1"/>
        <end position="38"/>
    </location>
</feature>
<dbReference type="Proteomes" id="UP001309876">
    <property type="component" value="Unassembled WGS sequence"/>
</dbReference>
<evidence type="ECO:0000256" key="8">
    <source>
        <dbReference type="SAM" id="MobiDB-lite"/>
    </source>
</evidence>
<name>A0AAN7SUQ2_9EURO</name>
<evidence type="ECO:0000256" key="6">
    <source>
        <dbReference type="ARBA" id="ARBA00046271"/>
    </source>
</evidence>
<dbReference type="GO" id="GO:0016560">
    <property type="term" value="P:protein import into peroxisome matrix, docking"/>
    <property type="evidence" value="ECO:0007669"/>
    <property type="project" value="UniProtKB-UniRule"/>
</dbReference>
<accession>A0AAN7SUQ2</accession>
<keyword evidence="7" id="KW-0653">Protein transport</keyword>
<evidence type="ECO:0000256" key="7">
    <source>
        <dbReference type="RuleBase" id="RU367032"/>
    </source>
</evidence>
<evidence type="ECO:0000256" key="2">
    <source>
        <dbReference type="ARBA" id="ARBA00023010"/>
    </source>
</evidence>